<dbReference type="EMBL" id="UYYA01003919">
    <property type="protein sequence ID" value="VDM57678.1"/>
    <property type="molecule type" value="Genomic_DNA"/>
</dbReference>
<gene>
    <name evidence="1" type="ORF">ACOC_LOCUS6093</name>
</gene>
<organism evidence="3">
    <name type="scientific">Angiostrongylus costaricensis</name>
    <name type="common">Nematode worm</name>
    <dbReference type="NCBI Taxonomy" id="334426"/>
    <lineage>
        <taxon>Eukaryota</taxon>
        <taxon>Metazoa</taxon>
        <taxon>Ecdysozoa</taxon>
        <taxon>Nematoda</taxon>
        <taxon>Chromadorea</taxon>
        <taxon>Rhabditida</taxon>
        <taxon>Rhabditina</taxon>
        <taxon>Rhabditomorpha</taxon>
        <taxon>Strongyloidea</taxon>
        <taxon>Metastrongylidae</taxon>
        <taxon>Angiostrongylus</taxon>
    </lineage>
</organism>
<evidence type="ECO:0000313" key="3">
    <source>
        <dbReference type="WBParaSite" id="ACOC_0000609201-mRNA-1"/>
    </source>
</evidence>
<proteinExistence type="predicted"/>
<dbReference type="WBParaSite" id="ACOC_0000609201-mRNA-1">
    <property type="protein sequence ID" value="ACOC_0000609201-mRNA-1"/>
    <property type="gene ID" value="ACOC_0000609201"/>
</dbReference>
<sequence length="66" mass="7648">MLFRQFRSDDFNLEVKEGRGCPGELEDDELKALVDANARAAVRELVEQLGESTEYFLSDRIERQKN</sequence>
<reference evidence="1 2" key="2">
    <citation type="submission" date="2018-11" db="EMBL/GenBank/DDBJ databases">
        <authorList>
            <consortium name="Pathogen Informatics"/>
        </authorList>
    </citation>
    <scope>NUCLEOTIDE SEQUENCE [LARGE SCALE GENOMIC DNA]</scope>
    <source>
        <strain evidence="1 2">Costa Rica</strain>
    </source>
</reference>
<keyword evidence="2" id="KW-1185">Reference proteome</keyword>
<evidence type="ECO:0000313" key="2">
    <source>
        <dbReference type="Proteomes" id="UP000267027"/>
    </source>
</evidence>
<dbReference type="AlphaFoldDB" id="A0A0R3PMH4"/>
<dbReference type="Proteomes" id="UP000267027">
    <property type="component" value="Unassembled WGS sequence"/>
</dbReference>
<name>A0A0R3PMH4_ANGCS</name>
<evidence type="ECO:0000313" key="1">
    <source>
        <dbReference type="EMBL" id="VDM57678.1"/>
    </source>
</evidence>
<reference evidence="3" key="1">
    <citation type="submission" date="2017-02" db="UniProtKB">
        <authorList>
            <consortium name="WormBaseParasite"/>
        </authorList>
    </citation>
    <scope>IDENTIFICATION</scope>
</reference>
<dbReference type="OrthoDB" id="5872915at2759"/>
<protein>
    <submittedName>
        <fullName evidence="3">Transcriptional regulator</fullName>
    </submittedName>
</protein>
<accession>A0A0R3PMH4</accession>